<organism evidence="1 2">
    <name type="scientific">Rhizobium leguminosarum</name>
    <dbReference type="NCBI Taxonomy" id="384"/>
    <lineage>
        <taxon>Bacteria</taxon>
        <taxon>Pseudomonadati</taxon>
        <taxon>Pseudomonadota</taxon>
        <taxon>Alphaproteobacteria</taxon>
        <taxon>Hyphomicrobiales</taxon>
        <taxon>Rhizobiaceae</taxon>
        <taxon>Rhizobium/Agrobacterium group</taxon>
        <taxon>Rhizobium</taxon>
    </lineage>
</organism>
<proteinExistence type="predicted"/>
<accession>A0A4V2IIB1</accession>
<geneLocation type="plasmid" evidence="1">
    <name>pSM145A_Rh05</name>
</geneLocation>
<comment type="caution">
    <text evidence="1">The sequence shown here is derived from an EMBL/GenBank/DDBJ whole genome shotgun (WGS) entry which is preliminary data.</text>
</comment>
<name>A0A4V2IIB1_RHILE</name>
<dbReference type="RefSeq" id="WP_130671745.1">
    <property type="nucleotide sequence ID" value="NZ_SIOG01000005.1"/>
</dbReference>
<evidence type="ECO:0000313" key="1">
    <source>
        <dbReference type="EMBL" id="TAX66283.1"/>
    </source>
</evidence>
<evidence type="ECO:0000313" key="2">
    <source>
        <dbReference type="Proteomes" id="UP000293652"/>
    </source>
</evidence>
<dbReference type="Proteomes" id="UP000293652">
    <property type="component" value="Unassembled WGS sequence"/>
</dbReference>
<sequence length="110" mass="12258">MTDPAFDTLKRLRFPLLLVSNEGLIVFASDAAQRVLLGIEIVSMPISCFVFDWERIRPVRKEPAIVDAEIFGRDGEYLAVKAVVFQLRSGGRWLSGLAIGNVDEPVQALR</sequence>
<keyword evidence="1" id="KW-0614">Plasmid</keyword>
<gene>
    <name evidence="1" type="ORF">ELI03_32685</name>
</gene>
<evidence type="ECO:0008006" key="3">
    <source>
        <dbReference type="Google" id="ProtNLM"/>
    </source>
</evidence>
<dbReference type="AlphaFoldDB" id="A0A4V2IIB1"/>
<dbReference type="EMBL" id="SIPC01000005">
    <property type="protein sequence ID" value="TAX66283.1"/>
    <property type="molecule type" value="Genomic_DNA"/>
</dbReference>
<reference evidence="1 2" key="1">
    <citation type="submission" date="2019-02" db="EMBL/GenBank/DDBJ databases">
        <title>The genomic architecture of introgression among sibling species of bacteria.</title>
        <authorList>
            <person name="Cavassim M.I.A."/>
            <person name="Moeskjaer S."/>
            <person name="Moslemi C."/>
            <person name="Fields B."/>
            <person name="Bachmann A."/>
            <person name="Vilhjalmsson B."/>
            <person name="Schierup M.H."/>
            <person name="Young J.P.W."/>
            <person name="Andersen S.U."/>
        </authorList>
    </citation>
    <scope>NUCLEOTIDE SEQUENCE [LARGE SCALE GENOMIC DNA]</scope>
    <source>
        <strain evidence="1 2">SM145A</strain>
        <plasmid evidence="1">pSM145A_Rh05</plasmid>
    </source>
</reference>
<protein>
    <recommendedName>
        <fullName evidence="3">PAS domain-containing protein</fullName>
    </recommendedName>
</protein>